<dbReference type="InterPro" id="IPR011008">
    <property type="entry name" value="Dimeric_a/b-barrel"/>
</dbReference>
<evidence type="ECO:0000256" key="1">
    <source>
        <dbReference type="ARBA" id="ARBA00023015"/>
    </source>
</evidence>
<dbReference type="Proteomes" id="UP000316429">
    <property type="component" value="Unassembled WGS sequence"/>
</dbReference>
<dbReference type="PANTHER" id="PTHR30154:SF34">
    <property type="entry name" value="TRANSCRIPTIONAL REGULATOR AZLB"/>
    <property type="match status" value="1"/>
</dbReference>
<dbReference type="SMART" id="SM00344">
    <property type="entry name" value="HTH_ASNC"/>
    <property type="match status" value="1"/>
</dbReference>
<reference evidence="5 6" key="1">
    <citation type="submission" date="2019-06" db="EMBL/GenBank/DDBJ databases">
        <title>Rhizobium sp. CL12 isolated from roots of soybean.</title>
        <authorList>
            <person name="Wang C."/>
        </authorList>
    </citation>
    <scope>NUCLEOTIDE SEQUENCE [LARGE SCALE GENOMIC DNA]</scope>
    <source>
        <strain evidence="5 6">CL12</strain>
    </source>
</reference>
<dbReference type="GO" id="GO:0006355">
    <property type="term" value="P:regulation of DNA-templated transcription"/>
    <property type="evidence" value="ECO:0007669"/>
    <property type="project" value="UniProtKB-ARBA"/>
</dbReference>
<evidence type="ECO:0000256" key="3">
    <source>
        <dbReference type="ARBA" id="ARBA00023163"/>
    </source>
</evidence>
<dbReference type="RefSeq" id="WP_140831189.1">
    <property type="nucleotide sequence ID" value="NZ_VFYP01000004.1"/>
</dbReference>
<dbReference type="InterPro" id="IPR011991">
    <property type="entry name" value="ArsR-like_HTH"/>
</dbReference>
<keyword evidence="6" id="KW-1185">Reference proteome</keyword>
<keyword evidence="1" id="KW-0805">Transcription regulation</keyword>
<dbReference type="Pfam" id="PF01037">
    <property type="entry name" value="AsnC_trans_reg"/>
    <property type="match status" value="1"/>
</dbReference>
<dbReference type="InterPro" id="IPR019887">
    <property type="entry name" value="Tscrpt_reg_AsnC/Lrp_C"/>
</dbReference>
<dbReference type="GO" id="GO:0043565">
    <property type="term" value="F:sequence-specific DNA binding"/>
    <property type="evidence" value="ECO:0007669"/>
    <property type="project" value="InterPro"/>
</dbReference>
<dbReference type="InterPro" id="IPR036390">
    <property type="entry name" value="WH_DNA-bd_sf"/>
</dbReference>
<dbReference type="InterPro" id="IPR019885">
    <property type="entry name" value="Tscrpt_reg_HTH_AsnC-type_CS"/>
</dbReference>
<dbReference type="InterPro" id="IPR019888">
    <property type="entry name" value="Tscrpt_reg_AsnC-like"/>
</dbReference>
<dbReference type="PANTHER" id="PTHR30154">
    <property type="entry name" value="LEUCINE-RESPONSIVE REGULATORY PROTEIN"/>
    <property type="match status" value="1"/>
</dbReference>
<dbReference type="SUPFAM" id="SSF54909">
    <property type="entry name" value="Dimeric alpha+beta barrel"/>
    <property type="match status" value="1"/>
</dbReference>
<keyword evidence="2" id="KW-0238">DNA-binding</keyword>
<evidence type="ECO:0000313" key="6">
    <source>
        <dbReference type="Proteomes" id="UP000316429"/>
    </source>
</evidence>
<evidence type="ECO:0000256" key="2">
    <source>
        <dbReference type="ARBA" id="ARBA00023125"/>
    </source>
</evidence>
<dbReference type="CDD" id="cd00090">
    <property type="entry name" value="HTH_ARSR"/>
    <property type="match status" value="1"/>
</dbReference>
<dbReference type="OrthoDB" id="9813313at2"/>
<proteinExistence type="predicted"/>
<dbReference type="GO" id="GO:0043200">
    <property type="term" value="P:response to amino acid"/>
    <property type="evidence" value="ECO:0007669"/>
    <property type="project" value="TreeGrafter"/>
</dbReference>
<dbReference type="PRINTS" id="PR00033">
    <property type="entry name" value="HTHASNC"/>
</dbReference>
<keyword evidence="3" id="KW-0804">Transcription</keyword>
<feature type="domain" description="HTH asnC-type" evidence="4">
    <location>
        <begin position="9"/>
        <end position="69"/>
    </location>
</feature>
<gene>
    <name evidence="5" type="ORF">FJQ55_19710</name>
</gene>
<dbReference type="Pfam" id="PF13412">
    <property type="entry name" value="HTH_24"/>
    <property type="match status" value="1"/>
</dbReference>
<accession>A0A504TU88</accession>
<dbReference type="PROSITE" id="PS00519">
    <property type="entry name" value="HTH_ASNC_1"/>
    <property type="match status" value="1"/>
</dbReference>
<dbReference type="Gene3D" id="3.30.70.920">
    <property type="match status" value="1"/>
</dbReference>
<dbReference type="GO" id="GO:0005829">
    <property type="term" value="C:cytosol"/>
    <property type="evidence" value="ECO:0007669"/>
    <property type="project" value="TreeGrafter"/>
</dbReference>
<dbReference type="Gene3D" id="1.10.10.10">
    <property type="entry name" value="Winged helix-like DNA-binding domain superfamily/Winged helix DNA-binding domain"/>
    <property type="match status" value="1"/>
</dbReference>
<organism evidence="5 6">
    <name type="scientific">Rhizobium glycinendophyticum</name>
    <dbReference type="NCBI Taxonomy" id="2589807"/>
    <lineage>
        <taxon>Bacteria</taxon>
        <taxon>Pseudomonadati</taxon>
        <taxon>Pseudomonadota</taxon>
        <taxon>Alphaproteobacteria</taxon>
        <taxon>Hyphomicrobiales</taxon>
        <taxon>Rhizobiaceae</taxon>
        <taxon>Rhizobium/Agrobacterium group</taxon>
        <taxon>Rhizobium</taxon>
    </lineage>
</organism>
<dbReference type="PROSITE" id="PS50956">
    <property type="entry name" value="HTH_ASNC_2"/>
    <property type="match status" value="1"/>
</dbReference>
<sequence>MTEAEPLHLDRIDRKIIACLLQDADLSNAELAEGVGLTAAPLSRRLARLYTAGVIRQAVVINPARVGLGLQAYVEITLDRTTPQVGERFLDHVGKLAEVVEIHAVAGDFDFLLKISVRDMADFKRLIWQEFDRLAEIKTIRSTMVFDSPKISYGYLP</sequence>
<dbReference type="AlphaFoldDB" id="A0A504TU88"/>
<protein>
    <submittedName>
        <fullName evidence="5">Lrp/AsnC family transcriptional regulator</fullName>
    </submittedName>
</protein>
<comment type="caution">
    <text evidence="5">The sequence shown here is derived from an EMBL/GenBank/DDBJ whole genome shotgun (WGS) entry which is preliminary data.</text>
</comment>
<name>A0A504TU88_9HYPH</name>
<dbReference type="InterPro" id="IPR036388">
    <property type="entry name" value="WH-like_DNA-bd_sf"/>
</dbReference>
<evidence type="ECO:0000313" key="5">
    <source>
        <dbReference type="EMBL" id="TPP05964.1"/>
    </source>
</evidence>
<dbReference type="SUPFAM" id="SSF46785">
    <property type="entry name" value="Winged helix' DNA-binding domain"/>
    <property type="match status" value="1"/>
</dbReference>
<dbReference type="InterPro" id="IPR000485">
    <property type="entry name" value="AsnC-type_HTH_dom"/>
</dbReference>
<evidence type="ECO:0000259" key="4">
    <source>
        <dbReference type="PROSITE" id="PS50956"/>
    </source>
</evidence>
<dbReference type="EMBL" id="VFYP01000004">
    <property type="protein sequence ID" value="TPP05964.1"/>
    <property type="molecule type" value="Genomic_DNA"/>
</dbReference>